<protein>
    <submittedName>
        <fullName evidence="1">Uncharacterized protein</fullName>
    </submittedName>
</protein>
<evidence type="ECO:0000313" key="1">
    <source>
        <dbReference type="EMBL" id="KAF0719506.1"/>
    </source>
</evidence>
<dbReference type="Proteomes" id="UP000478052">
    <property type="component" value="Unassembled WGS sequence"/>
</dbReference>
<dbReference type="OrthoDB" id="6629148at2759"/>
<reference evidence="1 2" key="1">
    <citation type="submission" date="2019-08" db="EMBL/GenBank/DDBJ databases">
        <title>Whole genome of Aphis craccivora.</title>
        <authorList>
            <person name="Voronova N.V."/>
            <person name="Shulinski R.S."/>
            <person name="Bandarenka Y.V."/>
            <person name="Zhorov D.G."/>
            <person name="Warner D."/>
        </authorList>
    </citation>
    <scope>NUCLEOTIDE SEQUENCE [LARGE SCALE GENOMIC DNA]</scope>
    <source>
        <strain evidence="1">180601</strain>
        <tissue evidence="1">Whole Body</tissue>
    </source>
</reference>
<keyword evidence="2" id="KW-1185">Reference proteome</keyword>
<evidence type="ECO:0000313" key="2">
    <source>
        <dbReference type="Proteomes" id="UP000478052"/>
    </source>
</evidence>
<accession>A0A6G0W1U1</accession>
<feature type="non-terminal residue" evidence="1">
    <location>
        <position position="1"/>
    </location>
</feature>
<sequence>YDVSNKITCFYQGNLNIPSDPSSFEVDVKSLPCECDAIHYSEFYINQSSMIDVDEKILKSMTDLNKPVIVALRRIEEYSGWSAILGENGNAYETNILCNFAKNHNIQGYDLIYLDPGSIEDVDRNVSKNIIPYIKQLKEFCPFLIIGANIIPNPKYLKNQYIYNFEELNKVLTYFQIYALELNECNPKLYNGMTPITKSNTSDNHLYS</sequence>
<name>A0A6G0W1U1_APHCR</name>
<organism evidence="1 2">
    <name type="scientific">Aphis craccivora</name>
    <name type="common">Cowpea aphid</name>
    <dbReference type="NCBI Taxonomy" id="307492"/>
    <lineage>
        <taxon>Eukaryota</taxon>
        <taxon>Metazoa</taxon>
        <taxon>Ecdysozoa</taxon>
        <taxon>Arthropoda</taxon>
        <taxon>Hexapoda</taxon>
        <taxon>Insecta</taxon>
        <taxon>Pterygota</taxon>
        <taxon>Neoptera</taxon>
        <taxon>Paraneoptera</taxon>
        <taxon>Hemiptera</taxon>
        <taxon>Sternorrhyncha</taxon>
        <taxon>Aphidomorpha</taxon>
        <taxon>Aphidoidea</taxon>
        <taxon>Aphididae</taxon>
        <taxon>Aphidini</taxon>
        <taxon>Aphis</taxon>
        <taxon>Aphis</taxon>
    </lineage>
</organism>
<dbReference type="EMBL" id="VUJU01009549">
    <property type="protein sequence ID" value="KAF0719506.1"/>
    <property type="molecule type" value="Genomic_DNA"/>
</dbReference>
<proteinExistence type="predicted"/>
<gene>
    <name evidence="1" type="ORF">FWK35_00035644</name>
</gene>
<dbReference type="AlphaFoldDB" id="A0A6G0W1U1"/>
<feature type="non-terminal residue" evidence="1">
    <location>
        <position position="208"/>
    </location>
</feature>
<comment type="caution">
    <text evidence="1">The sequence shown here is derived from an EMBL/GenBank/DDBJ whole genome shotgun (WGS) entry which is preliminary data.</text>
</comment>